<dbReference type="PANTHER" id="PTHR22576">
    <property type="entry name" value="MUCOSA ASSOCIATED LYMPHOID TISSUE LYMPHOMA TRANSLOCATION PROTEIN 1/PARACASPASE"/>
    <property type="match status" value="1"/>
</dbReference>
<evidence type="ECO:0000313" key="3">
    <source>
        <dbReference type="EMBL" id="MBL0766058.1"/>
    </source>
</evidence>
<dbReference type="AlphaFoldDB" id="A0A937AH09"/>
<dbReference type="PRINTS" id="PR00376">
    <property type="entry name" value="IL1BCENZYME"/>
</dbReference>
<reference evidence="3" key="1">
    <citation type="submission" date="2021-01" db="EMBL/GenBank/DDBJ databases">
        <title>Marivirga sp. nov., isolated from intertidal surface sediments.</title>
        <authorList>
            <person name="Zhang M."/>
        </authorList>
    </citation>
    <scope>NUCLEOTIDE SEQUENCE</scope>
    <source>
        <strain evidence="3">SM1354</strain>
    </source>
</reference>
<proteinExistence type="inferred from homology"/>
<protein>
    <submittedName>
        <fullName evidence="3">Caspase family protein</fullName>
    </submittedName>
</protein>
<dbReference type="Pfam" id="PF00656">
    <property type="entry name" value="Peptidase_C14"/>
    <property type="match status" value="1"/>
</dbReference>
<dbReference type="InterPro" id="IPR052039">
    <property type="entry name" value="Caspase-related_regulators"/>
</dbReference>
<comment type="similarity">
    <text evidence="1">Belongs to the peptidase C14A family.</text>
</comment>
<dbReference type="Proteomes" id="UP000642920">
    <property type="component" value="Unassembled WGS sequence"/>
</dbReference>
<accession>A0A937AH09</accession>
<feature type="domain" description="Caspase family p20" evidence="2">
    <location>
        <begin position="16"/>
        <end position="146"/>
    </location>
</feature>
<dbReference type="InterPro" id="IPR011600">
    <property type="entry name" value="Pept_C14_caspase"/>
</dbReference>
<dbReference type="SMART" id="SM00115">
    <property type="entry name" value="CASc"/>
    <property type="match status" value="1"/>
</dbReference>
<dbReference type="RefSeq" id="WP_201921859.1">
    <property type="nucleotide sequence ID" value="NZ_JAERQG010000003.1"/>
</dbReference>
<dbReference type="PANTHER" id="PTHR22576:SF37">
    <property type="entry name" value="MUCOSA-ASSOCIATED LYMPHOID TISSUE LYMPHOMA TRANSLOCATION PROTEIN 1"/>
    <property type="match status" value="1"/>
</dbReference>
<sequence>MWFLATPILLFCQDHENKTALIIGNTNYEVGALKNPVNDAKDLAETLSKVGFDVIVAYDLTNEGMKEAVREFGKKIKENPGIALFYYSGHGLQKSGTNYLVPIDADMEASYEIEDECMESDRVLRMLGFMKNPLNIIILDACRNNPFPSDYRSLSGGGLAQPASAPTGSIIAFSTAPGRVASDGEGKNGLYTQELIKAIRTPGLSIEQVFKATRRKVATISQEKQIPWENSSLLGDFYFIKSPEETKPEEAAGYQNIVFKNQIPFNFATSVNEITGYGLLSSEKDEVKNEILSHFASSNVRVNILIDNMLDESISIESYLDRLATLKDIEVKVISQELDQNEKIKSIFIESE</sequence>
<gene>
    <name evidence="3" type="ORF">JKP34_12400</name>
</gene>
<comment type="caution">
    <text evidence="3">The sequence shown here is derived from an EMBL/GenBank/DDBJ whole genome shotgun (WGS) entry which is preliminary data.</text>
</comment>
<dbReference type="InterPro" id="IPR029030">
    <property type="entry name" value="Caspase-like_dom_sf"/>
</dbReference>
<keyword evidence="4" id="KW-1185">Reference proteome</keyword>
<name>A0A937AH09_9BACT</name>
<dbReference type="GO" id="GO:0004197">
    <property type="term" value="F:cysteine-type endopeptidase activity"/>
    <property type="evidence" value="ECO:0007669"/>
    <property type="project" value="InterPro"/>
</dbReference>
<dbReference type="GO" id="GO:0006508">
    <property type="term" value="P:proteolysis"/>
    <property type="evidence" value="ECO:0007669"/>
    <property type="project" value="InterPro"/>
</dbReference>
<evidence type="ECO:0000313" key="4">
    <source>
        <dbReference type="Proteomes" id="UP000642920"/>
    </source>
</evidence>
<evidence type="ECO:0000259" key="2">
    <source>
        <dbReference type="PROSITE" id="PS50208"/>
    </source>
</evidence>
<dbReference type="SUPFAM" id="SSF52129">
    <property type="entry name" value="Caspase-like"/>
    <property type="match status" value="1"/>
</dbReference>
<dbReference type="EMBL" id="JAERQG010000003">
    <property type="protein sequence ID" value="MBL0766058.1"/>
    <property type="molecule type" value="Genomic_DNA"/>
</dbReference>
<dbReference type="InterPro" id="IPR015917">
    <property type="entry name" value="Pept_C14A"/>
</dbReference>
<evidence type="ECO:0000256" key="1">
    <source>
        <dbReference type="ARBA" id="ARBA00010134"/>
    </source>
</evidence>
<dbReference type="Gene3D" id="3.40.50.1460">
    <property type="match status" value="1"/>
</dbReference>
<dbReference type="InterPro" id="IPR001309">
    <property type="entry name" value="Pept_C14_p20"/>
</dbReference>
<dbReference type="PROSITE" id="PS50208">
    <property type="entry name" value="CASPASE_P20"/>
    <property type="match status" value="1"/>
</dbReference>
<organism evidence="3 4">
    <name type="scientific">Marivirga atlantica</name>
    <dbReference type="NCBI Taxonomy" id="1548457"/>
    <lineage>
        <taxon>Bacteria</taxon>
        <taxon>Pseudomonadati</taxon>
        <taxon>Bacteroidota</taxon>
        <taxon>Cytophagia</taxon>
        <taxon>Cytophagales</taxon>
        <taxon>Marivirgaceae</taxon>
        <taxon>Marivirga</taxon>
    </lineage>
</organism>